<organism evidence="2 3">
    <name type="scientific">Venustampulla echinocandica</name>
    <dbReference type="NCBI Taxonomy" id="2656787"/>
    <lineage>
        <taxon>Eukaryota</taxon>
        <taxon>Fungi</taxon>
        <taxon>Dikarya</taxon>
        <taxon>Ascomycota</taxon>
        <taxon>Pezizomycotina</taxon>
        <taxon>Leotiomycetes</taxon>
        <taxon>Helotiales</taxon>
        <taxon>Pleuroascaceae</taxon>
        <taxon>Venustampulla</taxon>
    </lineage>
</organism>
<reference evidence="2 3" key="1">
    <citation type="journal article" date="2018" name="IMA Fungus">
        <title>IMA Genome-F 9: Draft genome sequence of Annulohypoxylon stygium, Aspergillus mulundensis, Berkeleyomyces basicola (syn. Thielaviopsis basicola), Ceratocystis smalleyi, two Cercospora beticola strains, Coleophoma cylindrospora, Fusarium fracticaudum, Phialophora cf. hyalina, and Morchella septimelata.</title>
        <authorList>
            <person name="Wingfield B.D."/>
            <person name="Bills G.F."/>
            <person name="Dong Y."/>
            <person name="Huang W."/>
            <person name="Nel W.J."/>
            <person name="Swalarsk-Parry B.S."/>
            <person name="Vaghefi N."/>
            <person name="Wilken P.M."/>
            <person name="An Z."/>
            <person name="de Beer Z.W."/>
            <person name="De Vos L."/>
            <person name="Chen L."/>
            <person name="Duong T.A."/>
            <person name="Gao Y."/>
            <person name="Hammerbacher A."/>
            <person name="Kikkert J.R."/>
            <person name="Li Y."/>
            <person name="Li H."/>
            <person name="Li K."/>
            <person name="Li Q."/>
            <person name="Liu X."/>
            <person name="Ma X."/>
            <person name="Naidoo K."/>
            <person name="Pethybridge S.J."/>
            <person name="Sun J."/>
            <person name="Steenkamp E.T."/>
            <person name="van der Nest M.A."/>
            <person name="van Wyk S."/>
            <person name="Wingfield M.J."/>
            <person name="Xiong C."/>
            <person name="Yue Q."/>
            <person name="Zhang X."/>
        </authorList>
    </citation>
    <scope>NUCLEOTIDE SEQUENCE [LARGE SCALE GENOMIC DNA]</scope>
    <source>
        <strain evidence="2 3">BP 5553</strain>
    </source>
</reference>
<name>A0A370TR68_9HELO</name>
<accession>A0A370TR68</accession>
<sequence>MTDRFGSSEKAAEAAAAVPTYAEHSADELYTGNSPIPNYGTGIPSEGEDVEGNTSKIPPTAETYTSPPRNTPYPEAAPSIPEHLPSPAASGPLSLTLDKDLIFPNVVPATALYSLNYTLNSMGNSITLRRSIRTPERASGAPSKLVDKDLYSFTRPPMSNLLFELEGKRRSTYPGSGTIQMKSGLRGKYWECKFKNKVMLKGRSGKWEDGDGKPVAREVNEVTMKSKKGKEKENPSGLSENPGLNFEPGIEERMVDLMVAVWCTKIWCCETYQSWIPKSSLIEGKAGRERVWGNLGNIT</sequence>
<keyword evidence="3" id="KW-1185">Reference proteome</keyword>
<proteinExistence type="predicted"/>
<evidence type="ECO:0000313" key="2">
    <source>
        <dbReference type="EMBL" id="RDL38003.1"/>
    </source>
</evidence>
<dbReference type="EMBL" id="NPIC01000003">
    <property type="protein sequence ID" value="RDL38003.1"/>
    <property type="molecule type" value="Genomic_DNA"/>
</dbReference>
<dbReference type="AlphaFoldDB" id="A0A370TR68"/>
<feature type="region of interest" description="Disordered" evidence="1">
    <location>
        <begin position="224"/>
        <end position="244"/>
    </location>
</feature>
<dbReference type="OrthoDB" id="4196148at2759"/>
<gene>
    <name evidence="2" type="ORF">BP5553_05436</name>
</gene>
<comment type="caution">
    <text evidence="2">The sequence shown here is derived from an EMBL/GenBank/DDBJ whole genome shotgun (WGS) entry which is preliminary data.</text>
</comment>
<protein>
    <submittedName>
        <fullName evidence="2">Uncharacterized protein</fullName>
    </submittedName>
</protein>
<dbReference type="GeneID" id="43598285"/>
<feature type="compositionally biased region" description="Polar residues" evidence="1">
    <location>
        <begin position="52"/>
        <end position="68"/>
    </location>
</feature>
<evidence type="ECO:0000256" key="1">
    <source>
        <dbReference type="SAM" id="MobiDB-lite"/>
    </source>
</evidence>
<dbReference type="Proteomes" id="UP000254866">
    <property type="component" value="Unassembled WGS sequence"/>
</dbReference>
<feature type="region of interest" description="Disordered" evidence="1">
    <location>
        <begin position="1"/>
        <end position="87"/>
    </location>
</feature>
<feature type="compositionally biased region" description="Basic and acidic residues" evidence="1">
    <location>
        <begin position="1"/>
        <end position="12"/>
    </location>
</feature>
<dbReference type="RefSeq" id="XP_031870659.1">
    <property type="nucleotide sequence ID" value="XM_032014059.1"/>
</dbReference>
<evidence type="ECO:0000313" key="3">
    <source>
        <dbReference type="Proteomes" id="UP000254866"/>
    </source>
</evidence>